<sequence length="116" mass="13053">MPQWSDQMRDAKFIDEIWKIGMRPKLDELFGIVGREELLFCLNEDLSSLTHMCNYNDHHSHHQDFKFLTGFQAISTNSGSEVENSVGTEFGTNELGYTTCLSRPPPPAPAPIPAPT</sequence>
<dbReference type="Proteomes" id="UP000222542">
    <property type="component" value="Unassembled WGS sequence"/>
</dbReference>
<organism evidence="2 3">
    <name type="scientific">Capsicum annuum</name>
    <name type="common">Capsicum pepper</name>
    <dbReference type="NCBI Taxonomy" id="4072"/>
    <lineage>
        <taxon>Eukaryota</taxon>
        <taxon>Viridiplantae</taxon>
        <taxon>Streptophyta</taxon>
        <taxon>Embryophyta</taxon>
        <taxon>Tracheophyta</taxon>
        <taxon>Spermatophyta</taxon>
        <taxon>Magnoliopsida</taxon>
        <taxon>eudicotyledons</taxon>
        <taxon>Gunneridae</taxon>
        <taxon>Pentapetalae</taxon>
        <taxon>asterids</taxon>
        <taxon>lamiids</taxon>
        <taxon>Solanales</taxon>
        <taxon>Solanaceae</taxon>
        <taxon>Solanoideae</taxon>
        <taxon>Capsiceae</taxon>
        <taxon>Capsicum</taxon>
    </lineage>
</organism>
<comment type="caution">
    <text evidence="2">The sequence shown here is derived from an EMBL/GenBank/DDBJ whole genome shotgun (WGS) entry which is preliminary data.</text>
</comment>
<dbReference type="STRING" id="4072.A0A2G2ZXX0"/>
<feature type="compositionally biased region" description="Pro residues" evidence="1">
    <location>
        <begin position="103"/>
        <end position="116"/>
    </location>
</feature>
<feature type="region of interest" description="Disordered" evidence="1">
    <location>
        <begin position="97"/>
        <end position="116"/>
    </location>
</feature>
<dbReference type="Gramene" id="PHT86833">
    <property type="protein sequence ID" value="PHT86833"/>
    <property type="gene ID" value="T459_08939"/>
</dbReference>
<reference evidence="2 3" key="2">
    <citation type="journal article" date="2017" name="Genome Biol.">
        <title>New reference genome sequences of hot pepper reveal the massive evolution of plant disease-resistance genes by retroduplication.</title>
        <authorList>
            <person name="Kim S."/>
            <person name="Park J."/>
            <person name="Yeom S.I."/>
            <person name="Kim Y.M."/>
            <person name="Seo E."/>
            <person name="Kim K.T."/>
            <person name="Kim M.S."/>
            <person name="Lee J.M."/>
            <person name="Cheong K."/>
            <person name="Shin H.S."/>
            <person name="Kim S.B."/>
            <person name="Han K."/>
            <person name="Lee J."/>
            <person name="Park M."/>
            <person name="Lee H.A."/>
            <person name="Lee H.Y."/>
            <person name="Lee Y."/>
            <person name="Oh S."/>
            <person name="Lee J.H."/>
            <person name="Choi E."/>
            <person name="Choi E."/>
            <person name="Lee S.E."/>
            <person name="Jeon J."/>
            <person name="Kim H."/>
            <person name="Choi G."/>
            <person name="Song H."/>
            <person name="Lee J."/>
            <person name="Lee S.C."/>
            <person name="Kwon J.K."/>
            <person name="Lee H.Y."/>
            <person name="Koo N."/>
            <person name="Hong Y."/>
            <person name="Kim R.W."/>
            <person name="Kang W.H."/>
            <person name="Huh J.H."/>
            <person name="Kang B.C."/>
            <person name="Yang T.J."/>
            <person name="Lee Y.H."/>
            <person name="Bennetzen J.L."/>
            <person name="Choi D."/>
        </authorList>
    </citation>
    <scope>NUCLEOTIDE SEQUENCE [LARGE SCALE GENOMIC DNA]</scope>
    <source>
        <strain evidence="3">cv. CM334</strain>
    </source>
</reference>
<dbReference type="AlphaFoldDB" id="A0A2G2ZXX0"/>
<gene>
    <name evidence="2" type="ORF">T459_08939</name>
</gene>
<evidence type="ECO:0000313" key="3">
    <source>
        <dbReference type="Proteomes" id="UP000222542"/>
    </source>
</evidence>
<reference evidence="2 3" key="1">
    <citation type="journal article" date="2014" name="Nat. Genet.">
        <title>Genome sequence of the hot pepper provides insights into the evolution of pungency in Capsicum species.</title>
        <authorList>
            <person name="Kim S."/>
            <person name="Park M."/>
            <person name="Yeom S.I."/>
            <person name="Kim Y.M."/>
            <person name="Lee J.M."/>
            <person name="Lee H.A."/>
            <person name="Seo E."/>
            <person name="Choi J."/>
            <person name="Cheong K."/>
            <person name="Kim K.T."/>
            <person name="Jung K."/>
            <person name="Lee G.W."/>
            <person name="Oh S.K."/>
            <person name="Bae C."/>
            <person name="Kim S.B."/>
            <person name="Lee H.Y."/>
            <person name="Kim S.Y."/>
            <person name="Kim M.S."/>
            <person name="Kang B.C."/>
            <person name="Jo Y.D."/>
            <person name="Yang H.B."/>
            <person name="Jeong H.J."/>
            <person name="Kang W.H."/>
            <person name="Kwon J.K."/>
            <person name="Shin C."/>
            <person name="Lim J.Y."/>
            <person name="Park J.H."/>
            <person name="Huh J.H."/>
            <person name="Kim J.S."/>
            <person name="Kim B.D."/>
            <person name="Cohen O."/>
            <person name="Paran I."/>
            <person name="Suh M.C."/>
            <person name="Lee S.B."/>
            <person name="Kim Y.K."/>
            <person name="Shin Y."/>
            <person name="Noh S.J."/>
            <person name="Park J."/>
            <person name="Seo Y.S."/>
            <person name="Kwon S.Y."/>
            <person name="Kim H.A."/>
            <person name="Park J.M."/>
            <person name="Kim H.J."/>
            <person name="Choi S.B."/>
            <person name="Bosland P.W."/>
            <person name="Reeves G."/>
            <person name="Jo S.H."/>
            <person name="Lee B.W."/>
            <person name="Cho H.T."/>
            <person name="Choi H.S."/>
            <person name="Lee M.S."/>
            <person name="Yu Y."/>
            <person name="Do Choi Y."/>
            <person name="Park B.S."/>
            <person name="van Deynze A."/>
            <person name="Ashrafi H."/>
            <person name="Hill T."/>
            <person name="Kim W.T."/>
            <person name="Pai H.S."/>
            <person name="Ahn H.K."/>
            <person name="Yeam I."/>
            <person name="Giovannoni J.J."/>
            <person name="Rose J.K."/>
            <person name="Sorensen I."/>
            <person name="Lee S.J."/>
            <person name="Kim R.W."/>
            <person name="Choi I.Y."/>
            <person name="Choi B.S."/>
            <person name="Lim J.S."/>
            <person name="Lee Y.H."/>
            <person name="Choi D."/>
        </authorList>
    </citation>
    <scope>NUCLEOTIDE SEQUENCE [LARGE SCALE GENOMIC DNA]</scope>
    <source>
        <strain evidence="3">cv. CM334</strain>
    </source>
</reference>
<proteinExistence type="predicted"/>
<protein>
    <submittedName>
        <fullName evidence="2">Uncharacterized protein</fullName>
    </submittedName>
</protein>
<dbReference type="EMBL" id="AYRZ02000003">
    <property type="protein sequence ID" value="PHT86833.1"/>
    <property type="molecule type" value="Genomic_DNA"/>
</dbReference>
<name>A0A2G2ZXX0_CAPAN</name>
<evidence type="ECO:0000313" key="2">
    <source>
        <dbReference type="EMBL" id="PHT86833.1"/>
    </source>
</evidence>
<keyword evidence="3" id="KW-1185">Reference proteome</keyword>
<evidence type="ECO:0000256" key="1">
    <source>
        <dbReference type="SAM" id="MobiDB-lite"/>
    </source>
</evidence>
<accession>A0A2G2ZXX0</accession>